<dbReference type="HOGENOM" id="CLU_598584_0_0_1"/>
<dbReference type="GeneID" id="25977414"/>
<dbReference type="GO" id="GO:0005524">
    <property type="term" value="F:ATP binding"/>
    <property type="evidence" value="ECO:0007669"/>
    <property type="project" value="UniProtKB-KW"/>
</dbReference>
<dbReference type="Gene3D" id="3.40.50.300">
    <property type="entry name" value="P-loop containing nucleotide triphosphate hydrolases"/>
    <property type="match status" value="1"/>
</dbReference>
<dbReference type="Gene3D" id="3.40.50.10810">
    <property type="entry name" value="Tandem AAA-ATPase domain"/>
    <property type="match status" value="1"/>
</dbReference>
<dbReference type="AlphaFoldDB" id="F0XAN3"/>
<feature type="compositionally biased region" description="Polar residues" evidence="4">
    <location>
        <begin position="159"/>
        <end position="172"/>
    </location>
</feature>
<dbReference type="EMBL" id="GL629735">
    <property type="protein sequence ID" value="EFX06157.1"/>
    <property type="molecule type" value="Genomic_DNA"/>
</dbReference>
<dbReference type="SUPFAM" id="SSF52540">
    <property type="entry name" value="P-loop containing nucleoside triphosphate hydrolases"/>
    <property type="match status" value="2"/>
</dbReference>
<sequence>MAKAACALEAVSRWAVTGTPIQNRLADLAALLSFIRAHPYTDPKTFDADISHLWKSGEEEEAAKRLKNLSAYLLLRRPKQIIELPRRLDRKCTVDLYPEERELYKSIHDQVLIEIDEAMQMGSETSRAAIYAKTLQKITSLRLICDLGLHYRGRHADSSSKTANFQPALSTKSDSEETREASLQSIFDMRRDLDEIECIQCSSRFGPTDAFLGDAVSKHQNMAWFSRCQKFLCISCVKTQRQAEISFPCGHLPPCLAEAVNPYLTEEVAGHEAKAYTSEGTDDVVRLPSKVEALLLDLKSLPPNTKCLIFSAWRLTLDVIQKGLDQASIQSTRFDGEIPQKGRQAVVDKFRNDQNISVMLLTLSCGAVGQVVFCSPTFCSRMLTLCTLQSESNRRDPNPTLEEQALARIHRLGQTKEVTTVRFFARNTFEEARHTLILFLFEFVDFRSSLLTFHRKS</sequence>
<organism evidence="7">
    <name type="scientific">Grosmannia clavigera (strain kw1407 / UAMH 11150)</name>
    <name type="common">Blue stain fungus</name>
    <name type="synonym">Graphiocladiella clavigera</name>
    <dbReference type="NCBI Taxonomy" id="655863"/>
    <lineage>
        <taxon>Eukaryota</taxon>
        <taxon>Fungi</taxon>
        <taxon>Dikarya</taxon>
        <taxon>Ascomycota</taxon>
        <taxon>Pezizomycotina</taxon>
        <taxon>Sordariomycetes</taxon>
        <taxon>Sordariomycetidae</taxon>
        <taxon>Ophiostomatales</taxon>
        <taxon>Ophiostomataceae</taxon>
        <taxon>Leptographium</taxon>
    </lineage>
</organism>
<evidence type="ECO:0000313" key="7">
    <source>
        <dbReference type="Proteomes" id="UP000007796"/>
    </source>
</evidence>
<gene>
    <name evidence="6" type="ORF">CMQ_4226</name>
</gene>
<evidence type="ECO:0000256" key="1">
    <source>
        <dbReference type="ARBA" id="ARBA00022741"/>
    </source>
</evidence>
<feature type="domain" description="Helicase C-terminal" evidence="5">
    <location>
        <begin position="290"/>
        <end position="457"/>
    </location>
</feature>
<evidence type="ECO:0000256" key="3">
    <source>
        <dbReference type="ARBA" id="ARBA00022840"/>
    </source>
</evidence>
<dbReference type="OrthoDB" id="448448at2759"/>
<keyword evidence="1" id="KW-0547">Nucleotide-binding</keyword>
<dbReference type="InterPro" id="IPR050628">
    <property type="entry name" value="SNF2_RAD54_helicase_TF"/>
</dbReference>
<evidence type="ECO:0000313" key="6">
    <source>
        <dbReference type="EMBL" id="EFX06157.1"/>
    </source>
</evidence>
<dbReference type="GO" id="GO:0006281">
    <property type="term" value="P:DNA repair"/>
    <property type="evidence" value="ECO:0007669"/>
    <property type="project" value="TreeGrafter"/>
</dbReference>
<dbReference type="GO" id="GO:0016787">
    <property type="term" value="F:hydrolase activity"/>
    <property type="evidence" value="ECO:0007669"/>
    <property type="project" value="UniProtKB-KW"/>
</dbReference>
<dbReference type="GO" id="GO:0005634">
    <property type="term" value="C:nucleus"/>
    <property type="evidence" value="ECO:0007669"/>
    <property type="project" value="TreeGrafter"/>
</dbReference>
<evidence type="ECO:0000256" key="4">
    <source>
        <dbReference type="SAM" id="MobiDB-lite"/>
    </source>
</evidence>
<dbReference type="PROSITE" id="PS51194">
    <property type="entry name" value="HELICASE_CTER"/>
    <property type="match status" value="1"/>
</dbReference>
<evidence type="ECO:0000259" key="5">
    <source>
        <dbReference type="PROSITE" id="PS51194"/>
    </source>
</evidence>
<dbReference type="CDD" id="cd18793">
    <property type="entry name" value="SF2_C_SNF"/>
    <property type="match status" value="1"/>
</dbReference>
<proteinExistence type="predicted"/>
<reference evidence="6 7" key="1">
    <citation type="journal article" date="2011" name="Proc. Natl. Acad. Sci. U.S.A.">
        <title>Genome and transcriptome analyses of the mountain pine beetle-fungal symbiont Grosmannia clavigera, a lodgepole pine pathogen.</title>
        <authorList>
            <person name="DiGuistini S."/>
            <person name="Wang Y."/>
            <person name="Liao N.Y."/>
            <person name="Taylor G."/>
            <person name="Tanguay P."/>
            <person name="Feau N."/>
            <person name="Henrissat B."/>
            <person name="Chan S.K."/>
            <person name="Hesse-Orce U."/>
            <person name="Alamouti S.M."/>
            <person name="Tsui C.K.M."/>
            <person name="Docking R.T."/>
            <person name="Levasseur A."/>
            <person name="Haridas S."/>
            <person name="Robertson G."/>
            <person name="Birol I."/>
            <person name="Holt R.A."/>
            <person name="Marra M.A."/>
            <person name="Hamelin R.C."/>
            <person name="Hirst M."/>
            <person name="Jones S.J.M."/>
            <person name="Bohlmann J."/>
            <person name="Breuil C."/>
        </authorList>
    </citation>
    <scope>NUCLEOTIDE SEQUENCE [LARGE SCALE GENOMIC DNA]</scope>
    <source>
        <strain evidence="7">kw1407 / UAMH 11150</strain>
    </source>
</reference>
<accession>F0XAN3</accession>
<evidence type="ECO:0000256" key="2">
    <source>
        <dbReference type="ARBA" id="ARBA00022801"/>
    </source>
</evidence>
<dbReference type="InterPro" id="IPR027417">
    <property type="entry name" value="P-loop_NTPase"/>
</dbReference>
<dbReference type="SMART" id="SM00490">
    <property type="entry name" value="HELICc"/>
    <property type="match status" value="1"/>
</dbReference>
<keyword evidence="7" id="KW-1185">Reference proteome</keyword>
<protein>
    <submittedName>
        <fullName evidence="6">DNA repair protein rad5</fullName>
    </submittedName>
</protein>
<name>F0XAN3_GROCL</name>
<dbReference type="InterPro" id="IPR001650">
    <property type="entry name" value="Helicase_C-like"/>
</dbReference>
<dbReference type="InterPro" id="IPR038718">
    <property type="entry name" value="SNF2-like_sf"/>
</dbReference>
<dbReference type="STRING" id="655863.F0XAN3"/>
<feature type="region of interest" description="Disordered" evidence="4">
    <location>
        <begin position="155"/>
        <end position="177"/>
    </location>
</feature>
<dbReference type="InterPro" id="IPR000330">
    <property type="entry name" value="SNF2_N"/>
</dbReference>
<dbReference type="eggNOG" id="KOG1001">
    <property type="taxonomic scope" value="Eukaryota"/>
</dbReference>
<dbReference type="GO" id="GO:0008094">
    <property type="term" value="F:ATP-dependent activity, acting on DNA"/>
    <property type="evidence" value="ECO:0007669"/>
    <property type="project" value="TreeGrafter"/>
</dbReference>
<dbReference type="PANTHER" id="PTHR45626">
    <property type="entry name" value="TRANSCRIPTION TERMINATION FACTOR 2-RELATED"/>
    <property type="match status" value="1"/>
</dbReference>
<dbReference type="RefSeq" id="XP_014175639.1">
    <property type="nucleotide sequence ID" value="XM_014320164.1"/>
</dbReference>
<dbReference type="InterPro" id="IPR049730">
    <property type="entry name" value="SNF2/RAD54-like_C"/>
</dbReference>
<dbReference type="PANTHER" id="PTHR45626:SF22">
    <property type="entry name" value="DNA REPAIR PROTEIN RAD5"/>
    <property type="match status" value="1"/>
</dbReference>
<dbReference type="InParanoid" id="F0XAN3"/>
<dbReference type="Proteomes" id="UP000007796">
    <property type="component" value="Unassembled WGS sequence"/>
</dbReference>
<keyword evidence="3" id="KW-0067">ATP-binding</keyword>
<keyword evidence="2" id="KW-0378">Hydrolase</keyword>
<dbReference type="Pfam" id="PF00176">
    <property type="entry name" value="SNF2-rel_dom"/>
    <property type="match status" value="1"/>
</dbReference>
<dbReference type="Pfam" id="PF00271">
    <property type="entry name" value="Helicase_C"/>
    <property type="match status" value="1"/>
</dbReference>